<dbReference type="InterPro" id="IPR001248">
    <property type="entry name" value="Pur-cyt_permease"/>
</dbReference>
<evidence type="ECO:0000256" key="6">
    <source>
        <dbReference type="SAM" id="Phobius"/>
    </source>
</evidence>
<feature type="transmembrane region" description="Helical" evidence="6">
    <location>
        <begin position="112"/>
        <end position="134"/>
    </location>
</feature>
<dbReference type="GO" id="GO:0015205">
    <property type="term" value="F:nucleobase transmembrane transporter activity"/>
    <property type="evidence" value="ECO:0007669"/>
    <property type="project" value="TreeGrafter"/>
</dbReference>
<feature type="transmembrane region" description="Helical" evidence="6">
    <location>
        <begin position="195"/>
        <end position="216"/>
    </location>
</feature>
<keyword evidence="5 6" id="KW-0472">Membrane</keyword>
<dbReference type="PANTHER" id="PTHR30618">
    <property type="entry name" value="NCS1 FAMILY PURINE/PYRIMIDINE TRANSPORTER"/>
    <property type="match status" value="1"/>
</dbReference>
<evidence type="ECO:0000256" key="2">
    <source>
        <dbReference type="ARBA" id="ARBA00008974"/>
    </source>
</evidence>
<evidence type="ECO:0000313" key="7">
    <source>
        <dbReference type="EMBL" id="KAF2021300.1"/>
    </source>
</evidence>
<dbReference type="FunFam" id="1.10.4160.10:FF:000001">
    <property type="entry name" value="Uracil permease, putative"/>
    <property type="match status" value="1"/>
</dbReference>
<dbReference type="Pfam" id="PF02133">
    <property type="entry name" value="Transp_cyt_pur"/>
    <property type="match status" value="1"/>
</dbReference>
<feature type="transmembrane region" description="Helical" evidence="6">
    <location>
        <begin position="167"/>
        <end position="188"/>
    </location>
</feature>
<sequence length="544" mass="60096">MPQFKRPHLKVEQPNSVFAQGNARWTNKDLDPVPRHERKWGVTSFLAYWISDAFNAATWQFASSIIAIGLTWRESLGIVALAFFIISFVIALNGAIGVIHHSPFPVIARASWGFWGSYVAIISRTILSVFWFAIQTMNGANTVRVMIGAIWPSFLTLKNTIPEDQGITTNTMISFFIFWLIQVPFLCMHPNTLRWLFMVKSVVVPCAWIAILGWAFASTDGGEMWNQKATITGSAYSWAFLSSLTAVIGNYATLSVNQADFSRYSRVSVKWQLIYVPFLPIIFTFIAFIGVAATSAGTVHYGTVNWDPMALIANWESRAARFFAAFSFALAALGVNISANSLSAANDLMALFPQYLNIRRGQIVCAILCWALVPWKILESAGTFLNFMAAYAVFLGPIAAIMASDFWIVHKRKYDTLALYQPYSIYRYTGGVNWRAITAFLIGVAPNLPGFISSINPKIDTGVGARPYAFGWLLGFFSTGLVHVSLSLLFPAKETFIAKSVTPDDIYDANGEVDGVSIGNSGSGEEMGASNEKAGWKARLDRIL</sequence>
<dbReference type="GO" id="GO:0005886">
    <property type="term" value="C:plasma membrane"/>
    <property type="evidence" value="ECO:0007669"/>
    <property type="project" value="TreeGrafter"/>
</dbReference>
<dbReference type="RefSeq" id="XP_033389639.1">
    <property type="nucleotide sequence ID" value="XM_033521670.1"/>
</dbReference>
<dbReference type="InterPro" id="IPR045225">
    <property type="entry name" value="Uracil/uridine/allantoin_perm"/>
</dbReference>
<feature type="transmembrane region" description="Helical" evidence="6">
    <location>
        <begin position="236"/>
        <end position="254"/>
    </location>
</feature>
<evidence type="ECO:0000256" key="4">
    <source>
        <dbReference type="ARBA" id="ARBA00022989"/>
    </source>
</evidence>
<comment type="subcellular location">
    <subcellularLocation>
        <location evidence="1">Membrane</location>
        <topology evidence="1">Multi-pass membrane protein</topology>
    </subcellularLocation>
</comment>
<evidence type="ECO:0000256" key="3">
    <source>
        <dbReference type="ARBA" id="ARBA00022692"/>
    </source>
</evidence>
<accession>A0A6A5Y907</accession>
<evidence type="ECO:0000256" key="5">
    <source>
        <dbReference type="ARBA" id="ARBA00023136"/>
    </source>
</evidence>
<evidence type="ECO:0000313" key="8">
    <source>
        <dbReference type="Proteomes" id="UP000799778"/>
    </source>
</evidence>
<dbReference type="Proteomes" id="UP000799778">
    <property type="component" value="Unassembled WGS sequence"/>
</dbReference>
<reference evidence="7" key="1">
    <citation type="journal article" date="2020" name="Stud. Mycol.">
        <title>101 Dothideomycetes genomes: a test case for predicting lifestyles and emergence of pathogens.</title>
        <authorList>
            <person name="Haridas S."/>
            <person name="Albert R."/>
            <person name="Binder M."/>
            <person name="Bloem J."/>
            <person name="Labutti K."/>
            <person name="Salamov A."/>
            <person name="Andreopoulos B."/>
            <person name="Baker S."/>
            <person name="Barry K."/>
            <person name="Bills G."/>
            <person name="Bluhm B."/>
            <person name="Cannon C."/>
            <person name="Castanera R."/>
            <person name="Culley D."/>
            <person name="Daum C."/>
            <person name="Ezra D."/>
            <person name="Gonzalez J."/>
            <person name="Henrissat B."/>
            <person name="Kuo A."/>
            <person name="Liang C."/>
            <person name="Lipzen A."/>
            <person name="Lutzoni F."/>
            <person name="Magnuson J."/>
            <person name="Mondo S."/>
            <person name="Nolan M."/>
            <person name="Ohm R."/>
            <person name="Pangilinan J."/>
            <person name="Park H.-J."/>
            <person name="Ramirez L."/>
            <person name="Alfaro M."/>
            <person name="Sun H."/>
            <person name="Tritt A."/>
            <person name="Yoshinaga Y."/>
            <person name="Zwiers L.-H."/>
            <person name="Turgeon B."/>
            <person name="Goodwin S."/>
            <person name="Spatafora J."/>
            <person name="Crous P."/>
            <person name="Grigoriev I."/>
        </authorList>
    </citation>
    <scope>NUCLEOTIDE SEQUENCE</scope>
    <source>
        <strain evidence="7">CBS 175.79</strain>
    </source>
</reference>
<dbReference type="Gene3D" id="1.10.4160.10">
    <property type="entry name" value="Hydantoin permease"/>
    <property type="match status" value="1"/>
</dbReference>
<feature type="transmembrane region" description="Helical" evidence="6">
    <location>
        <begin position="78"/>
        <end position="100"/>
    </location>
</feature>
<dbReference type="NCBIfam" id="TIGR00800">
    <property type="entry name" value="ncs1"/>
    <property type="match status" value="1"/>
</dbReference>
<name>A0A6A5Y907_9PLEO</name>
<evidence type="ECO:0000256" key="1">
    <source>
        <dbReference type="ARBA" id="ARBA00004141"/>
    </source>
</evidence>
<feature type="transmembrane region" description="Helical" evidence="6">
    <location>
        <begin position="274"/>
        <end position="299"/>
    </location>
</feature>
<organism evidence="7 8">
    <name type="scientific">Aaosphaeria arxii CBS 175.79</name>
    <dbReference type="NCBI Taxonomy" id="1450172"/>
    <lineage>
        <taxon>Eukaryota</taxon>
        <taxon>Fungi</taxon>
        <taxon>Dikarya</taxon>
        <taxon>Ascomycota</taxon>
        <taxon>Pezizomycotina</taxon>
        <taxon>Dothideomycetes</taxon>
        <taxon>Pleosporomycetidae</taxon>
        <taxon>Pleosporales</taxon>
        <taxon>Pleosporales incertae sedis</taxon>
        <taxon>Aaosphaeria</taxon>
    </lineage>
</organism>
<protein>
    <submittedName>
        <fullName evidence="7">Uracil permease</fullName>
    </submittedName>
</protein>
<dbReference type="EMBL" id="ML978066">
    <property type="protein sequence ID" value="KAF2021300.1"/>
    <property type="molecule type" value="Genomic_DNA"/>
</dbReference>
<proteinExistence type="inferred from homology"/>
<dbReference type="OrthoDB" id="2018619at2759"/>
<keyword evidence="8" id="KW-1185">Reference proteome</keyword>
<gene>
    <name evidence="7" type="ORF">BU24DRAFT_18669</name>
</gene>
<dbReference type="CDD" id="cd11482">
    <property type="entry name" value="SLC-NCS1sbd_NRT1-like"/>
    <property type="match status" value="1"/>
</dbReference>
<feature type="transmembrane region" description="Helical" evidence="6">
    <location>
        <begin position="45"/>
        <end position="72"/>
    </location>
</feature>
<feature type="transmembrane region" description="Helical" evidence="6">
    <location>
        <begin position="384"/>
        <end position="409"/>
    </location>
</feature>
<dbReference type="InterPro" id="IPR012681">
    <property type="entry name" value="NCS1"/>
</dbReference>
<dbReference type="GeneID" id="54279067"/>
<dbReference type="PANTHER" id="PTHR30618:SF0">
    <property type="entry name" value="PURINE-URACIL PERMEASE NCS1"/>
    <property type="match status" value="1"/>
</dbReference>
<feature type="transmembrane region" description="Helical" evidence="6">
    <location>
        <begin position="319"/>
        <end position="339"/>
    </location>
</feature>
<feature type="transmembrane region" description="Helical" evidence="6">
    <location>
        <begin position="430"/>
        <end position="448"/>
    </location>
</feature>
<comment type="similarity">
    <text evidence="2">Belongs to the purine-cytosine permease (2.A.39) family.</text>
</comment>
<feature type="transmembrane region" description="Helical" evidence="6">
    <location>
        <begin position="468"/>
        <end position="490"/>
    </location>
</feature>
<keyword evidence="3 6" id="KW-0812">Transmembrane</keyword>
<dbReference type="AlphaFoldDB" id="A0A6A5Y907"/>
<keyword evidence="4 6" id="KW-1133">Transmembrane helix</keyword>
<feature type="transmembrane region" description="Helical" evidence="6">
    <location>
        <begin position="360"/>
        <end position="378"/>
    </location>
</feature>